<dbReference type="EMBL" id="JAPNPE010000012">
    <property type="protein sequence ID" value="MDK7394117.1"/>
    <property type="molecule type" value="Genomic_DNA"/>
</dbReference>
<accession>A0AAP5G1F8</accession>
<name>A0AAP5G1F8_9BACI</name>
<protein>
    <submittedName>
        <fullName evidence="1">Uncharacterized protein</fullName>
    </submittedName>
</protein>
<evidence type="ECO:0000313" key="1">
    <source>
        <dbReference type="EMBL" id="MDK7394117.1"/>
    </source>
</evidence>
<reference evidence="1" key="1">
    <citation type="submission" date="2022-11" db="EMBL/GenBank/DDBJ databases">
        <title>WGS-based characterization of Bacillus cereus isolated from food &amp; feed additives.</title>
        <authorList>
            <person name="Bogaerts B."/>
            <person name="Fraiture M.-A."/>
            <person name="Roosens N.H.C."/>
            <person name="De Keersmaecker S.C.J."/>
            <person name="Vanneste K."/>
        </authorList>
    </citation>
    <scope>NUCLEOTIDE SEQUENCE</scope>
    <source>
        <strain evidence="1">74.2</strain>
    </source>
</reference>
<comment type="caution">
    <text evidence="1">The sequence shown here is derived from an EMBL/GenBank/DDBJ whole genome shotgun (WGS) entry which is preliminary data.</text>
</comment>
<dbReference type="RefSeq" id="WP_011040494.1">
    <property type="nucleotide sequence ID" value="NZ_CP099450.1"/>
</dbReference>
<evidence type="ECO:0000313" key="2">
    <source>
        <dbReference type="Proteomes" id="UP001174229"/>
    </source>
</evidence>
<dbReference type="AlphaFoldDB" id="A0AAP5G1F8"/>
<sequence>MIYIKYHYWSIDAYRLTPDGIANKSNWLSALVSTGDSDRKGKICGCITEVTLERSKALKAAGHEPVGRFRW</sequence>
<organism evidence="1 2">
    <name type="scientific">Bacillus pacificus</name>
    <dbReference type="NCBI Taxonomy" id="2026187"/>
    <lineage>
        <taxon>Bacteria</taxon>
        <taxon>Bacillati</taxon>
        <taxon>Bacillota</taxon>
        <taxon>Bacilli</taxon>
        <taxon>Bacillales</taxon>
        <taxon>Bacillaceae</taxon>
        <taxon>Bacillus</taxon>
        <taxon>Bacillus cereus group</taxon>
    </lineage>
</organism>
<dbReference type="Proteomes" id="UP001174229">
    <property type="component" value="Unassembled WGS sequence"/>
</dbReference>
<gene>
    <name evidence="1" type="ORF">OWO78_22380</name>
</gene>
<proteinExistence type="predicted"/>